<dbReference type="NCBIfam" id="TIGR01085">
    <property type="entry name" value="murE"/>
    <property type="match status" value="1"/>
</dbReference>
<proteinExistence type="inferred from homology"/>
<dbReference type="PANTHER" id="PTHR23135:SF4">
    <property type="entry name" value="UDP-N-ACETYLMURAMOYL-L-ALANYL-D-GLUTAMATE--2,6-DIAMINOPIMELATE LIGASE MURE HOMOLOG, CHLOROPLASTIC"/>
    <property type="match status" value="1"/>
</dbReference>
<evidence type="ECO:0000313" key="18">
    <source>
        <dbReference type="Proteomes" id="UP000441585"/>
    </source>
</evidence>
<dbReference type="SUPFAM" id="SSF63418">
    <property type="entry name" value="MurE/MurF N-terminal domain"/>
    <property type="match status" value="1"/>
</dbReference>
<dbReference type="PANTHER" id="PTHR23135">
    <property type="entry name" value="MUR LIGASE FAMILY MEMBER"/>
    <property type="match status" value="1"/>
</dbReference>
<keyword evidence="12" id="KW-0460">Magnesium</keyword>
<evidence type="ECO:0000256" key="5">
    <source>
        <dbReference type="ARBA" id="ARBA00022618"/>
    </source>
</evidence>
<name>A0A6I2MBW6_9BACI</name>
<dbReference type="Gene3D" id="3.40.1190.10">
    <property type="entry name" value="Mur-like, catalytic domain"/>
    <property type="match status" value="1"/>
</dbReference>
<dbReference type="GO" id="GO:0005524">
    <property type="term" value="F:ATP binding"/>
    <property type="evidence" value="ECO:0007669"/>
    <property type="project" value="UniProtKB-UniRule"/>
</dbReference>
<dbReference type="InterPro" id="IPR036565">
    <property type="entry name" value="Mur-like_cat_sf"/>
</dbReference>
<evidence type="ECO:0000256" key="4">
    <source>
        <dbReference type="ARBA" id="ARBA00022598"/>
    </source>
</evidence>
<feature type="binding site" evidence="12">
    <location>
        <position position="32"/>
    </location>
    <ligand>
        <name>UDP-N-acetyl-alpha-D-muramoyl-L-alanyl-D-glutamate</name>
        <dbReference type="ChEBI" id="CHEBI:83900"/>
    </ligand>
</feature>
<dbReference type="GO" id="GO:0071555">
    <property type="term" value="P:cell wall organization"/>
    <property type="evidence" value="ECO:0007669"/>
    <property type="project" value="UniProtKB-KW"/>
</dbReference>
<feature type="modified residue" description="N6-carboxylysine" evidence="12">
    <location>
        <position position="217"/>
    </location>
</feature>
<feature type="domain" description="Mur ligase N-terminal catalytic" evidence="14">
    <location>
        <begin position="24"/>
        <end position="97"/>
    </location>
</feature>
<keyword evidence="4 12" id="KW-0436">Ligase</keyword>
<protein>
    <recommendedName>
        <fullName evidence="12">UDP-N-acetylmuramyl-tripeptide synthetase</fullName>
        <ecNumber evidence="12">6.3.2.-</ecNumber>
    </recommendedName>
    <alternativeName>
        <fullName evidence="12">UDP-MurNAc-tripeptide synthetase</fullName>
    </alternativeName>
</protein>
<dbReference type="InterPro" id="IPR018109">
    <property type="entry name" value="Folylpolyglutamate_synth_CS"/>
</dbReference>
<evidence type="ECO:0000256" key="8">
    <source>
        <dbReference type="ARBA" id="ARBA00022960"/>
    </source>
</evidence>
<organism evidence="17 18">
    <name type="scientific">Metabacillus idriensis</name>
    <dbReference type="NCBI Taxonomy" id="324768"/>
    <lineage>
        <taxon>Bacteria</taxon>
        <taxon>Bacillati</taxon>
        <taxon>Bacillota</taxon>
        <taxon>Bacilli</taxon>
        <taxon>Bacillales</taxon>
        <taxon>Bacillaceae</taxon>
        <taxon>Metabacillus</taxon>
    </lineage>
</organism>
<comment type="PTM">
    <text evidence="12">Carboxylation is probably crucial for Mg(2+) binding and, consequently, for the gamma-phosphate positioning of ATP.</text>
</comment>
<evidence type="ECO:0000256" key="10">
    <source>
        <dbReference type="ARBA" id="ARBA00023306"/>
    </source>
</evidence>
<reference evidence="17 18" key="1">
    <citation type="submission" date="2019-11" db="EMBL/GenBank/DDBJ databases">
        <title>Bacillus idriensis genome.</title>
        <authorList>
            <person name="Konopka E.N."/>
            <person name="Newman J.D."/>
        </authorList>
    </citation>
    <scope>NUCLEOTIDE SEQUENCE [LARGE SCALE GENOMIC DNA]</scope>
    <source>
        <strain evidence="17 18">DSM 19097</strain>
    </source>
</reference>
<feature type="domain" description="Mur ligase C-terminal" evidence="15">
    <location>
        <begin position="330"/>
        <end position="458"/>
    </location>
</feature>
<accession>A0A6I2MBW6</accession>
<dbReference type="Pfam" id="PF01225">
    <property type="entry name" value="Mur_ligase"/>
    <property type="match status" value="1"/>
</dbReference>
<feature type="binding site" evidence="12">
    <location>
        <position position="185"/>
    </location>
    <ligand>
        <name>UDP-N-acetyl-alpha-D-muramoyl-L-alanyl-D-glutamate</name>
        <dbReference type="ChEBI" id="CHEBI:83900"/>
    </ligand>
</feature>
<feature type="binding site" evidence="12">
    <location>
        <position position="177"/>
    </location>
    <ligand>
        <name>UDP-N-acetyl-alpha-D-muramoyl-L-alanyl-D-glutamate</name>
        <dbReference type="ChEBI" id="CHEBI:83900"/>
    </ligand>
</feature>
<evidence type="ECO:0000256" key="6">
    <source>
        <dbReference type="ARBA" id="ARBA00022741"/>
    </source>
</evidence>
<keyword evidence="10 12" id="KW-0131">Cell cycle</keyword>
<comment type="function">
    <text evidence="12">Catalyzes the addition of an amino acid to the nucleotide precursor UDP-N-acetylmuramoyl-L-alanyl-D-glutamate (UMAG) in the biosynthesis of bacterial cell-wall peptidoglycan.</text>
</comment>
<evidence type="ECO:0000256" key="12">
    <source>
        <dbReference type="HAMAP-Rule" id="MF_00208"/>
    </source>
</evidence>
<keyword evidence="9 12" id="KW-0573">Peptidoglycan synthesis</keyword>
<dbReference type="InterPro" id="IPR004101">
    <property type="entry name" value="Mur_ligase_C"/>
</dbReference>
<evidence type="ECO:0000256" key="1">
    <source>
        <dbReference type="ARBA" id="ARBA00004752"/>
    </source>
</evidence>
<dbReference type="InterPro" id="IPR013221">
    <property type="entry name" value="Mur_ligase_cen"/>
</dbReference>
<feature type="binding site" evidence="12">
    <location>
        <begin position="153"/>
        <end position="154"/>
    </location>
    <ligand>
        <name>UDP-N-acetyl-alpha-D-muramoyl-L-alanyl-D-glutamate</name>
        <dbReference type="ChEBI" id="CHEBI:83900"/>
    </ligand>
</feature>
<feature type="binding site" evidence="12">
    <location>
        <position position="152"/>
    </location>
    <ligand>
        <name>UDP-N-acetyl-alpha-D-muramoyl-L-alanyl-D-glutamate</name>
        <dbReference type="ChEBI" id="CHEBI:83900"/>
    </ligand>
</feature>
<dbReference type="SUPFAM" id="SSF53623">
    <property type="entry name" value="MurD-like peptide ligases, catalytic domain"/>
    <property type="match status" value="1"/>
</dbReference>
<dbReference type="RefSeq" id="WP_154318594.1">
    <property type="nucleotide sequence ID" value="NZ_CAJGAA010000002.1"/>
</dbReference>
<feature type="binding site" evidence="12">
    <location>
        <position position="183"/>
    </location>
    <ligand>
        <name>UDP-N-acetyl-alpha-D-muramoyl-L-alanyl-D-glutamate</name>
        <dbReference type="ChEBI" id="CHEBI:83900"/>
    </ligand>
</feature>
<keyword evidence="3 12" id="KW-0963">Cytoplasm</keyword>
<dbReference type="GO" id="GO:0004326">
    <property type="term" value="F:tetrahydrofolylpolyglutamate synthase activity"/>
    <property type="evidence" value="ECO:0007669"/>
    <property type="project" value="InterPro"/>
</dbReference>
<keyword evidence="18" id="KW-1185">Reference proteome</keyword>
<dbReference type="InterPro" id="IPR005761">
    <property type="entry name" value="UDP-N-AcMur-Glu-dNH2Pim_ligase"/>
</dbReference>
<comment type="cofactor">
    <cofactor evidence="12">
        <name>Mg(2+)</name>
        <dbReference type="ChEBI" id="CHEBI:18420"/>
    </cofactor>
</comment>
<comment type="subcellular location">
    <subcellularLocation>
        <location evidence="12 13">Cytoplasm</location>
    </subcellularLocation>
</comment>
<dbReference type="Gene3D" id="3.90.190.20">
    <property type="entry name" value="Mur ligase, C-terminal domain"/>
    <property type="match status" value="1"/>
</dbReference>
<keyword evidence="5 12" id="KW-0132">Cell division</keyword>
<dbReference type="UniPathway" id="UPA00219"/>
<dbReference type="InterPro" id="IPR000713">
    <property type="entry name" value="Mur_ligase_N"/>
</dbReference>
<dbReference type="GO" id="GO:0000287">
    <property type="term" value="F:magnesium ion binding"/>
    <property type="evidence" value="ECO:0007669"/>
    <property type="project" value="UniProtKB-UniRule"/>
</dbReference>
<dbReference type="NCBIfam" id="NF001126">
    <property type="entry name" value="PRK00139.1-4"/>
    <property type="match status" value="1"/>
</dbReference>
<keyword evidence="6 12" id="KW-0547">Nucleotide-binding</keyword>
<feature type="domain" description="Mur ligase central" evidence="16">
    <location>
        <begin position="109"/>
        <end position="306"/>
    </location>
</feature>
<evidence type="ECO:0000256" key="7">
    <source>
        <dbReference type="ARBA" id="ARBA00022840"/>
    </source>
</evidence>
<evidence type="ECO:0000256" key="3">
    <source>
        <dbReference type="ARBA" id="ARBA00022490"/>
    </source>
</evidence>
<dbReference type="GO" id="GO:0008360">
    <property type="term" value="P:regulation of cell shape"/>
    <property type="evidence" value="ECO:0007669"/>
    <property type="project" value="UniProtKB-KW"/>
</dbReference>
<dbReference type="Pfam" id="PF02875">
    <property type="entry name" value="Mur_ligase_C"/>
    <property type="match status" value="1"/>
</dbReference>
<comment type="caution">
    <text evidence="12">Lacks conserved residue(s) required for the propagation of feature annotation.</text>
</comment>
<evidence type="ECO:0000259" key="14">
    <source>
        <dbReference type="Pfam" id="PF01225"/>
    </source>
</evidence>
<dbReference type="SUPFAM" id="SSF53244">
    <property type="entry name" value="MurD-like peptide ligases, peptide-binding domain"/>
    <property type="match status" value="1"/>
</dbReference>
<evidence type="ECO:0000313" key="17">
    <source>
        <dbReference type="EMBL" id="MRX54506.1"/>
    </source>
</evidence>
<sequence length="489" mass="54661">MKLLTLLEQTGHSILNQEELGSAEITGIDANSAKIKPGCLFVAISGFERDGHDYIQDAINKGAAAVVGEKDLTDLPVPYVRVANSRDTLANLAAHFYDYPSRKHIMIGITGTNGKTTTSFMLRHILQQAGYSCALFGTVHNVINGQAYVSKNTTPDPLELQRLLAESRDDAVIMEVSSHGLSQKRLEGIEFDVGLFTNLAHEHLDYHNTIEEYFEVKQQLFSKLKQGGKAIISTHDEWGQKLAGLLKERNIQVSTFGRSPMDDLVFTSENDVHCSNFEVTENGEKFRFSMSIPGLHNIYNASMAYLTGRKIGIDSAKLIEGFRTFKGIPGRFEMYSHQKDATAVIDYAHTADAFEYILKTARDCGAKRIFHVFGFRGDRDESKRTEMMEISSRMSDCSILTFDDLNGVEQNEMIDELKAYLQSSGKEADMLMPDRTLAIQKAWELAEAGDWILVTGKGSEKYKDQYELPAGSDQETFRLLLNEKETVAT</sequence>
<dbReference type="AlphaFoldDB" id="A0A6I2MBW6"/>
<dbReference type="InterPro" id="IPR035911">
    <property type="entry name" value="MurE/MurF_N"/>
</dbReference>
<feature type="binding site" evidence="12">
    <location>
        <begin position="111"/>
        <end position="117"/>
    </location>
    <ligand>
        <name>ATP</name>
        <dbReference type="ChEBI" id="CHEBI:30616"/>
    </ligand>
</feature>
<keyword evidence="8 12" id="KW-0133">Cell shape</keyword>
<dbReference type="Proteomes" id="UP000441585">
    <property type="component" value="Unassembled WGS sequence"/>
</dbReference>
<dbReference type="GO" id="GO:0009252">
    <property type="term" value="P:peptidoglycan biosynthetic process"/>
    <property type="evidence" value="ECO:0007669"/>
    <property type="project" value="UniProtKB-UniRule"/>
</dbReference>
<comment type="pathway">
    <text evidence="1 12 13">Cell wall biogenesis; peptidoglycan biosynthesis.</text>
</comment>
<evidence type="ECO:0000259" key="15">
    <source>
        <dbReference type="Pfam" id="PF02875"/>
    </source>
</evidence>
<keyword evidence="11 12" id="KW-0961">Cell wall biogenesis/degradation</keyword>
<evidence type="ECO:0000259" key="16">
    <source>
        <dbReference type="Pfam" id="PF08245"/>
    </source>
</evidence>
<gene>
    <name evidence="12" type="primary">murE</name>
    <name evidence="17" type="ORF">GJU41_11030</name>
</gene>
<evidence type="ECO:0000256" key="11">
    <source>
        <dbReference type="ARBA" id="ARBA00023316"/>
    </source>
</evidence>
<evidence type="ECO:0000256" key="13">
    <source>
        <dbReference type="RuleBase" id="RU004135"/>
    </source>
</evidence>
<dbReference type="PROSITE" id="PS01011">
    <property type="entry name" value="FOLYLPOLYGLU_SYNT_1"/>
    <property type="match status" value="1"/>
</dbReference>
<dbReference type="EC" id="6.3.2.-" evidence="12"/>
<dbReference type="Gene3D" id="3.40.1390.10">
    <property type="entry name" value="MurE/MurF, N-terminal domain"/>
    <property type="match status" value="1"/>
</dbReference>
<comment type="similarity">
    <text evidence="2 12">Belongs to the MurCDEF family. MurE subfamily.</text>
</comment>
<evidence type="ECO:0000256" key="2">
    <source>
        <dbReference type="ARBA" id="ARBA00005898"/>
    </source>
</evidence>
<dbReference type="HAMAP" id="MF_00208">
    <property type="entry name" value="MurE"/>
    <property type="match status" value="1"/>
</dbReference>
<dbReference type="InterPro" id="IPR036615">
    <property type="entry name" value="Mur_ligase_C_dom_sf"/>
</dbReference>
<comment type="caution">
    <text evidence="17">The sequence shown here is derived from an EMBL/GenBank/DDBJ whole genome shotgun (WGS) entry which is preliminary data.</text>
</comment>
<dbReference type="GO" id="GO:0051301">
    <property type="term" value="P:cell division"/>
    <property type="evidence" value="ECO:0007669"/>
    <property type="project" value="UniProtKB-KW"/>
</dbReference>
<dbReference type="Pfam" id="PF08245">
    <property type="entry name" value="Mur_ligase_M"/>
    <property type="match status" value="1"/>
</dbReference>
<evidence type="ECO:0000256" key="9">
    <source>
        <dbReference type="ARBA" id="ARBA00022984"/>
    </source>
</evidence>
<keyword evidence="7 12" id="KW-0067">ATP-binding</keyword>
<dbReference type="EMBL" id="WKKF01000002">
    <property type="protein sequence ID" value="MRX54506.1"/>
    <property type="molecule type" value="Genomic_DNA"/>
</dbReference>
<dbReference type="GO" id="GO:0005737">
    <property type="term" value="C:cytoplasm"/>
    <property type="evidence" value="ECO:0007669"/>
    <property type="project" value="UniProtKB-SubCell"/>
</dbReference>